<dbReference type="Gramene" id="KGN48305">
    <property type="protein sequence ID" value="KGN48305"/>
    <property type="gene ID" value="Csa_6G460000"/>
</dbReference>
<dbReference type="PANTHER" id="PTHR47364:SF2">
    <property type="entry name" value="CYSTEINE PROTEINASE INHIBITOR 5"/>
    <property type="match status" value="1"/>
</dbReference>
<dbReference type="CDD" id="cd00042">
    <property type="entry name" value="CY"/>
    <property type="match status" value="1"/>
</dbReference>
<evidence type="ECO:0000256" key="2">
    <source>
        <dbReference type="ARBA" id="ARBA00022704"/>
    </source>
</evidence>
<evidence type="ECO:0000256" key="1">
    <source>
        <dbReference type="ARBA" id="ARBA00022690"/>
    </source>
</evidence>
<reference evidence="4 5" key="3">
    <citation type="journal article" date="2010" name="BMC Genomics">
        <title>Transcriptome sequencing and comparative analysis of cucumber flowers with different sex types.</title>
        <authorList>
            <person name="Guo S."/>
            <person name="Zheng Y."/>
            <person name="Joung J.G."/>
            <person name="Liu S."/>
            <person name="Zhang Z."/>
            <person name="Crasta O.R."/>
            <person name="Sobral B.W."/>
            <person name="Xu Y."/>
            <person name="Huang S."/>
            <person name="Fei Z."/>
        </authorList>
    </citation>
    <scope>NUCLEOTIDE SEQUENCE [LARGE SCALE GENOMIC DNA]</scope>
    <source>
        <strain evidence="5">cv. 9930</strain>
    </source>
</reference>
<feature type="domain" description="Cystatin" evidence="3">
    <location>
        <begin position="5"/>
        <end position="98"/>
    </location>
</feature>
<proteinExistence type="predicted"/>
<keyword evidence="1" id="KW-0646">Protease inhibitor</keyword>
<gene>
    <name evidence="4" type="ORF">Csa_6G460000</name>
</gene>
<accession>A0A0A0KF17</accession>
<evidence type="ECO:0000313" key="5">
    <source>
        <dbReference type="Proteomes" id="UP000029981"/>
    </source>
</evidence>
<name>A0A0A0KF17_CUCSA</name>
<evidence type="ECO:0000259" key="3">
    <source>
        <dbReference type="SMART" id="SM00043"/>
    </source>
</evidence>
<dbReference type="InterPro" id="IPR000010">
    <property type="entry name" value="Cystatin_dom"/>
</dbReference>
<dbReference type="STRING" id="3659.A0A0A0KF17"/>
<dbReference type="PROSITE" id="PS00287">
    <property type="entry name" value="CYSTATIN"/>
    <property type="match status" value="1"/>
</dbReference>
<dbReference type="Gene3D" id="3.10.450.10">
    <property type="match status" value="1"/>
</dbReference>
<dbReference type="InterPro" id="IPR046350">
    <property type="entry name" value="Cystatin_sf"/>
</dbReference>
<dbReference type="AlphaFoldDB" id="A0A0A0KF17"/>
<organism evidence="4 5">
    <name type="scientific">Cucumis sativus</name>
    <name type="common">Cucumber</name>
    <dbReference type="NCBI Taxonomy" id="3659"/>
    <lineage>
        <taxon>Eukaryota</taxon>
        <taxon>Viridiplantae</taxon>
        <taxon>Streptophyta</taxon>
        <taxon>Embryophyta</taxon>
        <taxon>Tracheophyta</taxon>
        <taxon>Spermatophyta</taxon>
        <taxon>Magnoliopsida</taxon>
        <taxon>eudicotyledons</taxon>
        <taxon>Gunneridae</taxon>
        <taxon>Pentapetalae</taxon>
        <taxon>rosids</taxon>
        <taxon>fabids</taxon>
        <taxon>Cucurbitales</taxon>
        <taxon>Cucurbitaceae</taxon>
        <taxon>Benincaseae</taxon>
        <taxon>Cucumis</taxon>
    </lineage>
</organism>
<keyword evidence="5" id="KW-1185">Reference proteome</keyword>
<reference evidence="4 5" key="4">
    <citation type="journal article" date="2011" name="BMC Genomics">
        <title>RNA-Seq improves annotation of protein-coding genes in the cucumber genome.</title>
        <authorList>
            <person name="Li Z."/>
            <person name="Zhang Z."/>
            <person name="Yan P."/>
            <person name="Huang S."/>
            <person name="Fei Z."/>
            <person name="Lin K."/>
        </authorList>
    </citation>
    <scope>NUCLEOTIDE SEQUENCE [LARGE SCALE GENOMIC DNA]</scope>
    <source>
        <strain evidence="5">cv. 9930</strain>
    </source>
</reference>
<dbReference type="SUPFAM" id="SSF54403">
    <property type="entry name" value="Cystatin/monellin"/>
    <property type="match status" value="1"/>
</dbReference>
<reference evidence="4 5" key="2">
    <citation type="journal article" date="2009" name="PLoS ONE">
        <title>An integrated genetic and cytogenetic map of the cucumber genome.</title>
        <authorList>
            <person name="Ren Y."/>
            <person name="Zhang Z."/>
            <person name="Liu J."/>
            <person name="Staub J.E."/>
            <person name="Han Y."/>
            <person name="Cheng Z."/>
            <person name="Li X."/>
            <person name="Lu J."/>
            <person name="Miao H."/>
            <person name="Kang H."/>
            <person name="Xie B."/>
            <person name="Gu X."/>
            <person name="Wang X."/>
            <person name="Du Y."/>
            <person name="Jin W."/>
            <person name="Huang S."/>
        </authorList>
    </citation>
    <scope>NUCLEOTIDE SEQUENCE [LARGE SCALE GENOMIC DNA]</scope>
    <source>
        <strain evidence="5">cv. 9930</strain>
    </source>
</reference>
<dbReference type="Proteomes" id="UP000029981">
    <property type="component" value="Chromosome 6"/>
</dbReference>
<dbReference type="EMBL" id="CM002927">
    <property type="protein sequence ID" value="KGN48305.1"/>
    <property type="molecule type" value="Genomic_DNA"/>
</dbReference>
<dbReference type="GO" id="GO:0004869">
    <property type="term" value="F:cysteine-type endopeptidase inhibitor activity"/>
    <property type="evidence" value="ECO:0007669"/>
    <property type="project" value="UniProtKB-KW"/>
</dbReference>
<protein>
    <recommendedName>
        <fullName evidence="3">Cystatin domain-containing protein</fullName>
    </recommendedName>
</protein>
<dbReference type="PANTHER" id="PTHR47364">
    <property type="entry name" value="CYSTEINE PROTEINASE INHIBITOR 5"/>
    <property type="match status" value="1"/>
</dbReference>
<dbReference type="SMART" id="SM00043">
    <property type="entry name" value="CY"/>
    <property type="match status" value="1"/>
</dbReference>
<dbReference type="InterPro" id="IPR018073">
    <property type="entry name" value="Prot_inh_cystat_CS"/>
</dbReference>
<dbReference type="Pfam" id="PF16845">
    <property type="entry name" value="SQAPI"/>
    <property type="match status" value="1"/>
</dbReference>
<reference evidence="4 5" key="1">
    <citation type="journal article" date="2009" name="Nat. Genet.">
        <title>The genome of the cucumber, Cucumis sativus L.</title>
        <authorList>
            <person name="Huang S."/>
            <person name="Li R."/>
            <person name="Zhang Z."/>
            <person name="Li L."/>
            <person name="Gu X."/>
            <person name="Fan W."/>
            <person name="Lucas W.J."/>
            <person name="Wang X."/>
            <person name="Xie B."/>
            <person name="Ni P."/>
            <person name="Ren Y."/>
            <person name="Zhu H."/>
            <person name="Li J."/>
            <person name="Lin K."/>
            <person name="Jin W."/>
            <person name="Fei Z."/>
            <person name="Li G."/>
            <person name="Staub J."/>
            <person name="Kilian A."/>
            <person name="van der Vossen E.A."/>
            <person name="Wu Y."/>
            <person name="Guo J."/>
            <person name="He J."/>
            <person name="Jia Z."/>
            <person name="Ren Y."/>
            <person name="Tian G."/>
            <person name="Lu Y."/>
            <person name="Ruan J."/>
            <person name="Qian W."/>
            <person name="Wang M."/>
            <person name="Huang Q."/>
            <person name="Li B."/>
            <person name="Xuan Z."/>
            <person name="Cao J."/>
            <person name="Asan"/>
            <person name="Wu Z."/>
            <person name="Zhang J."/>
            <person name="Cai Q."/>
            <person name="Bai Y."/>
            <person name="Zhao B."/>
            <person name="Han Y."/>
            <person name="Li Y."/>
            <person name="Li X."/>
            <person name="Wang S."/>
            <person name="Shi Q."/>
            <person name="Liu S."/>
            <person name="Cho W.K."/>
            <person name="Kim J.Y."/>
            <person name="Xu Y."/>
            <person name="Heller-Uszynska K."/>
            <person name="Miao H."/>
            <person name="Cheng Z."/>
            <person name="Zhang S."/>
            <person name="Wu J."/>
            <person name="Yang Y."/>
            <person name="Kang H."/>
            <person name="Li M."/>
            <person name="Liang H."/>
            <person name="Ren X."/>
            <person name="Shi Z."/>
            <person name="Wen M."/>
            <person name="Jian M."/>
            <person name="Yang H."/>
            <person name="Zhang G."/>
            <person name="Yang Z."/>
            <person name="Chen R."/>
            <person name="Liu S."/>
            <person name="Li J."/>
            <person name="Ma L."/>
            <person name="Liu H."/>
            <person name="Zhou Y."/>
            <person name="Zhao J."/>
            <person name="Fang X."/>
            <person name="Li G."/>
            <person name="Fang L."/>
            <person name="Li Y."/>
            <person name="Liu D."/>
            <person name="Zheng H."/>
            <person name="Zhang Y."/>
            <person name="Qin N."/>
            <person name="Li Z."/>
            <person name="Yang G."/>
            <person name="Yang S."/>
            <person name="Bolund L."/>
            <person name="Kristiansen K."/>
            <person name="Zheng H."/>
            <person name="Li S."/>
            <person name="Zhang X."/>
            <person name="Yang H."/>
            <person name="Wang J."/>
            <person name="Sun R."/>
            <person name="Zhang B."/>
            <person name="Jiang S."/>
            <person name="Wang J."/>
            <person name="Du Y."/>
            <person name="Li S."/>
        </authorList>
    </citation>
    <scope>NUCLEOTIDE SEQUENCE [LARGE SCALE GENOMIC DNA]</scope>
    <source>
        <strain evidence="5">cv. 9930</strain>
    </source>
</reference>
<keyword evidence="2" id="KW-0789">Thiol protease inhibitor</keyword>
<sequence>MSSDSIKGGYGPCENSDGEHAKEVAQWAVTEYNIKHRHERPYLYLLSVLKCESQVVAGTNWRLGLKCKDENNIEVNCEAVVWEKRWENFLELTSFVVFYPSSG</sequence>
<evidence type="ECO:0000313" key="4">
    <source>
        <dbReference type="EMBL" id="KGN48305.1"/>
    </source>
</evidence>